<dbReference type="GO" id="GO:0016020">
    <property type="term" value="C:membrane"/>
    <property type="evidence" value="ECO:0007669"/>
    <property type="project" value="TreeGrafter"/>
</dbReference>
<dbReference type="AlphaFoldDB" id="A0A2W4QSS3"/>
<dbReference type="EMBL" id="QJPH01000419">
    <property type="protein sequence ID" value="PZN74593.1"/>
    <property type="molecule type" value="Genomic_DNA"/>
</dbReference>
<evidence type="ECO:0000256" key="1">
    <source>
        <dbReference type="ARBA" id="ARBA00010088"/>
    </source>
</evidence>
<protein>
    <recommendedName>
        <fullName evidence="3">AB hydrolase-1 domain-containing protein</fullName>
    </recommendedName>
</protein>
<dbReference type="PANTHER" id="PTHR43798:SF31">
    <property type="entry name" value="AB HYDROLASE SUPERFAMILY PROTEIN YCLE"/>
    <property type="match status" value="1"/>
</dbReference>
<reference evidence="4 5" key="1">
    <citation type="journal article" date="2018" name="Aquat. Microb. Ecol.">
        <title>Gammaproteobacterial methanotrophs dominate.</title>
        <authorList>
            <person name="Rissanen A.J."/>
            <person name="Saarenheimo J."/>
            <person name="Tiirola M."/>
            <person name="Peura S."/>
            <person name="Aalto S.L."/>
            <person name="Karvinen A."/>
            <person name="Nykanen H."/>
        </authorList>
    </citation>
    <scope>NUCLEOTIDE SEQUENCE [LARGE SCALE GENOMIC DNA]</scope>
    <source>
        <strain evidence="4">AMbin10</strain>
    </source>
</reference>
<dbReference type="InterPro" id="IPR002410">
    <property type="entry name" value="Peptidase_S33"/>
</dbReference>
<dbReference type="Gene3D" id="3.40.50.1820">
    <property type="entry name" value="alpha/beta hydrolase"/>
    <property type="match status" value="1"/>
</dbReference>
<name>A0A2W4QSS3_9GAMM</name>
<dbReference type="Pfam" id="PF12697">
    <property type="entry name" value="Abhydrolase_6"/>
    <property type="match status" value="1"/>
</dbReference>
<dbReference type="PRINTS" id="PR00793">
    <property type="entry name" value="PROAMNOPTASE"/>
</dbReference>
<feature type="domain" description="AB hydrolase-1" evidence="3">
    <location>
        <begin position="29"/>
        <end position="319"/>
    </location>
</feature>
<dbReference type="Proteomes" id="UP000249396">
    <property type="component" value="Unassembled WGS sequence"/>
</dbReference>
<gene>
    <name evidence="4" type="ORF">DM484_20855</name>
</gene>
<keyword evidence="2" id="KW-0378">Hydrolase</keyword>
<comment type="caution">
    <text evidence="4">The sequence shown here is derived from an EMBL/GenBank/DDBJ whole genome shotgun (WGS) entry which is preliminary data.</text>
</comment>
<dbReference type="GO" id="GO:0006508">
    <property type="term" value="P:proteolysis"/>
    <property type="evidence" value="ECO:0007669"/>
    <property type="project" value="InterPro"/>
</dbReference>
<dbReference type="SUPFAM" id="SSF53474">
    <property type="entry name" value="alpha/beta-Hydrolases"/>
    <property type="match status" value="1"/>
</dbReference>
<evidence type="ECO:0000256" key="2">
    <source>
        <dbReference type="ARBA" id="ARBA00022801"/>
    </source>
</evidence>
<dbReference type="InterPro" id="IPR029058">
    <property type="entry name" value="AB_hydrolase_fold"/>
</dbReference>
<dbReference type="PANTHER" id="PTHR43798">
    <property type="entry name" value="MONOACYLGLYCEROL LIPASE"/>
    <property type="match status" value="1"/>
</dbReference>
<evidence type="ECO:0000313" key="4">
    <source>
        <dbReference type="EMBL" id="PZN74593.1"/>
    </source>
</evidence>
<dbReference type="GO" id="GO:0008233">
    <property type="term" value="F:peptidase activity"/>
    <property type="evidence" value="ECO:0007669"/>
    <property type="project" value="InterPro"/>
</dbReference>
<comment type="similarity">
    <text evidence="1">Belongs to the peptidase S33 family.</text>
</comment>
<evidence type="ECO:0000313" key="5">
    <source>
        <dbReference type="Proteomes" id="UP000249396"/>
    </source>
</evidence>
<organism evidence="4 5">
    <name type="scientific">Candidatus Methylumidiphilus alinenensis</name>
    <dbReference type="NCBI Taxonomy" id="2202197"/>
    <lineage>
        <taxon>Bacteria</taxon>
        <taxon>Pseudomonadati</taxon>
        <taxon>Pseudomonadota</taxon>
        <taxon>Gammaproteobacteria</taxon>
        <taxon>Methylococcales</taxon>
        <taxon>Candidatus Methylumidiphilus</taxon>
    </lineage>
</organism>
<proteinExistence type="inferred from homology"/>
<dbReference type="InterPro" id="IPR000073">
    <property type="entry name" value="AB_hydrolase_1"/>
</dbReference>
<sequence>MSNFFVIAPINGVDHAINVHGRTRELPLLLVLHGGPGYAMIDLFHDTLPELEDDFVVVNYDQRGAGLSYNKKIDPKSMTLHQLVEDAEAIRRFVYEIIGCPQSQACYVLGHSMGTMLGLELVRKYPGAYQAYVGVGQVVNVVENEQAMYDWAIAQARQRNIKKAIKELDCIGRPTDDYRYPFPGRGGKGCNPEKVDGFDVTMRWVEEFGGELYGKDGSEEVDKKILSSKLYKGKKRNWHRGLEFSAENLFNDPAVVSWDARSQTIDLKTPLYLLMGKHDYDTPAPLARSYFDDIKGTKKLIWFENSSHFPFYEEKDRFVTELVALKKRN</sequence>
<dbReference type="InterPro" id="IPR050266">
    <property type="entry name" value="AB_hydrolase_sf"/>
</dbReference>
<evidence type="ECO:0000259" key="3">
    <source>
        <dbReference type="Pfam" id="PF12697"/>
    </source>
</evidence>
<accession>A0A2W4QSS3</accession>